<dbReference type="AlphaFoldDB" id="A0A5B9W2M7"/>
<reference evidence="1 2" key="1">
    <citation type="submission" date="2019-08" db="EMBL/GenBank/DDBJ databases">
        <title>Deep-cultivation of Planctomycetes and their phenomic and genomic characterization uncovers novel biology.</title>
        <authorList>
            <person name="Wiegand S."/>
            <person name="Jogler M."/>
            <person name="Boedeker C."/>
            <person name="Pinto D."/>
            <person name="Vollmers J."/>
            <person name="Rivas-Marin E."/>
            <person name="Kohn T."/>
            <person name="Peeters S.H."/>
            <person name="Heuer A."/>
            <person name="Rast P."/>
            <person name="Oberbeckmann S."/>
            <person name="Bunk B."/>
            <person name="Jeske O."/>
            <person name="Meyerdierks A."/>
            <person name="Storesund J.E."/>
            <person name="Kallscheuer N."/>
            <person name="Luecker S."/>
            <person name="Lage O.M."/>
            <person name="Pohl T."/>
            <person name="Merkel B.J."/>
            <person name="Hornburger P."/>
            <person name="Mueller R.-W."/>
            <person name="Bruemmer F."/>
            <person name="Labrenz M."/>
            <person name="Spormann A.M."/>
            <person name="Op den Camp H."/>
            <person name="Overmann J."/>
            <person name="Amann R."/>
            <person name="Jetten M.S.M."/>
            <person name="Mascher T."/>
            <person name="Medema M.H."/>
            <person name="Devos D.P."/>
            <person name="Kaster A.-K."/>
            <person name="Ovreas L."/>
            <person name="Rohde M."/>
            <person name="Galperin M.Y."/>
            <person name="Jogler C."/>
        </authorList>
    </citation>
    <scope>NUCLEOTIDE SEQUENCE [LARGE SCALE GENOMIC DNA]</scope>
    <source>
        <strain evidence="1 2">OJF2</strain>
    </source>
</reference>
<proteinExistence type="predicted"/>
<gene>
    <name evidence="1" type="ORF">OJF2_30890</name>
</gene>
<protein>
    <submittedName>
        <fullName evidence="1">Uncharacterized protein</fullName>
    </submittedName>
</protein>
<evidence type="ECO:0000313" key="2">
    <source>
        <dbReference type="Proteomes" id="UP000324233"/>
    </source>
</evidence>
<dbReference type="EMBL" id="CP042997">
    <property type="protein sequence ID" value="QEH34549.1"/>
    <property type="molecule type" value="Genomic_DNA"/>
</dbReference>
<accession>A0A5B9W2M7</accession>
<dbReference type="KEGG" id="agv:OJF2_30890"/>
<evidence type="ECO:0000313" key="1">
    <source>
        <dbReference type="EMBL" id="QEH34549.1"/>
    </source>
</evidence>
<dbReference type="Proteomes" id="UP000324233">
    <property type="component" value="Chromosome"/>
</dbReference>
<sequence>MQSHELDYERPEAGEVLRELHAAKSNPERLRRAVIDAESLDFSPDEARELIGLLRHFISTYRHSTEPIDITVVGSAIRTLIAIIPIDQLDCIVAELLDDAAQPSLRVDITVAKMIVRKLVANPTACPDPYDILKRFLWGLEAKYLDDRTIETRGHGAVAMDTVLALALVGTPDFSVILDRLRSFDAAWFRQLVAREATRLATDFSRSSYHASCSRIIRSLNELAVAAVPTAAV</sequence>
<keyword evidence="2" id="KW-1185">Reference proteome</keyword>
<name>A0A5B9W2M7_9BACT</name>
<organism evidence="1 2">
    <name type="scientific">Aquisphaera giovannonii</name>
    <dbReference type="NCBI Taxonomy" id="406548"/>
    <lineage>
        <taxon>Bacteria</taxon>
        <taxon>Pseudomonadati</taxon>
        <taxon>Planctomycetota</taxon>
        <taxon>Planctomycetia</taxon>
        <taxon>Isosphaerales</taxon>
        <taxon>Isosphaeraceae</taxon>
        <taxon>Aquisphaera</taxon>
    </lineage>
</organism>
<dbReference type="RefSeq" id="WP_148594457.1">
    <property type="nucleotide sequence ID" value="NZ_CP042997.1"/>
</dbReference>